<comment type="caution">
    <text evidence="2">The sequence shown here is derived from an EMBL/GenBank/DDBJ whole genome shotgun (WGS) entry which is preliminary data.</text>
</comment>
<gene>
    <name evidence="2" type="ORF">D3P09_23470</name>
</gene>
<evidence type="ECO:0000256" key="1">
    <source>
        <dbReference type="SAM" id="SignalP"/>
    </source>
</evidence>
<dbReference type="OrthoDB" id="2612110at2"/>
<sequence>MKNMKRMLSFVIAISMLLAACSGPSSEEQDAKQLVTDYKKAMLEVKDYREIKLDDDSFYTDKENKIKAFFTEKGSKVLVNREFMLYIVNAARNKHNLEMGEVQLRSMKEESDVYDYEYLIPVRVKDEAGKLLEELEYKGQVKLTKENGRLLIDREWSRPMKPLLW</sequence>
<feature type="chain" id="PRO_5017438873" description="DUF5105 domain-containing protein" evidence="1">
    <location>
        <begin position="28"/>
        <end position="165"/>
    </location>
</feature>
<reference evidence="2 3" key="1">
    <citation type="submission" date="2018-09" db="EMBL/GenBank/DDBJ databases">
        <title>Paenibacillus aracenensis nov. sp. isolated from a cave in southern Spain.</title>
        <authorList>
            <person name="Jurado V."/>
            <person name="Gutierrez-Patricio S."/>
            <person name="Gonzalez-Pimentel J.L."/>
            <person name="Miller A.Z."/>
            <person name="Laiz L."/>
            <person name="Saiz-Jimenez C."/>
        </authorList>
    </citation>
    <scope>NUCLEOTIDE SEQUENCE [LARGE SCALE GENOMIC DNA]</scope>
    <source>
        <strain evidence="2 3">JCM 19203</strain>
    </source>
</reference>
<evidence type="ECO:0000313" key="2">
    <source>
        <dbReference type="EMBL" id="RJX37315.1"/>
    </source>
</evidence>
<dbReference type="PROSITE" id="PS51257">
    <property type="entry name" value="PROKAR_LIPOPROTEIN"/>
    <property type="match status" value="1"/>
</dbReference>
<organism evidence="2 3">
    <name type="scientific">Paenibacillus pinisoli</name>
    <dbReference type="NCBI Taxonomy" id="1276110"/>
    <lineage>
        <taxon>Bacteria</taxon>
        <taxon>Bacillati</taxon>
        <taxon>Bacillota</taxon>
        <taxon>Bacilli</taxon>
        <taxon>Bacillales</taxon>
        <taxon>Paenibacillaceae</taxon>
        <taxon>Paenibacillus</taxon>
    </lineage>
</organism>
<proteinExistence type="predicted"/>
<evidence type="ECO:0000313" key="3">
    <source>
        <dbReference type="Proteomes" id="UP000267798"/>
    </source>
</evidence>
<evidence type="ECO:0008006" key="4">
    <source>
        <dbReference type="Google" id="ProtNLM"/>
    </source>
</evidence>
<keyword evidence="3" id="KW-1185">Reference proteome</keyword>
<protein>
    <recommendedName>
        <fullName evidence="4">DUF5105 domain-containing protein</fullName>
    </recommendedName>
</protein>
<keyword evidence="1" id="KW-0732">Signal</keyword>
<name>A0A3A6PB32_9BACL</name>
<feature type="signal peptide" evidence="1">
    <location>
        <begin position="1"/>
        <end position="27"/>
    </location>
</feature>
<accession>A0A3A6PB32</accession>
<dbReference type="AlphaFoldDB" id="A0A3A6PB32"/>
<dbReference type="Proteomes" id="UP000267798">
    <property type="component" value="Unassembled WGS sequence"/>
</dbReference>
<dbReference type="RefSeq" id="WP_120113870.1">
    <property type="nucleotide sequence ID" value="NZ_QXQB01000006.1"/>
</dbReference>
<dbReference type="EMBL" id="QXQB01000006">
    <property type="protein sequence ID" value="RJX37315.1"/>
    <property type="molecule type" value="Genomic_DNA"/>
</dbReference>